<dbReference type="InterPro" id="IPR015943">
    <property type="entry name" value="WD40/YVTN_repeat-like_dom_sf"/>
</dbReference>
<dbReference type="AlphaFoldDB" id="A0A0F9JB58"/>
<accession>A0A0F9JB58</accession>
<dbReference type="InterPro" id="IPR002372">
    <property type="entry name" value="PQQ_rpt_dom"/>
</dbReference>
<dbReference type="SUPFAM" id="SSF50998">
    <property type="entry name" value="Quinoprotein alcohol dehydrogenase-like"/>
    <property type="match status" value="1"/>
</dbReference>
<dbReference type="Pfam" id="PF13385">
    <property type="entry name" value="Laminin_G_3"/>
    <property type="match status" value="1"/>
</dbReference>
<keyword evidence="1" id="KW-0732">Signal</keyword>
<name>A0A0F9JB58_9ZZZZ</name>
<organism evidence="5">
    <name type="scientific">marine sediment metagenome</name>
    <dbReference type="NCBI Taxonomy" id="412755"/>
    <lineage>
        <taxon>unclassified sequences</taxon>
        <taxon>metagenomes</taxon>
        <taxon>ecological metagenomes</taxon>
    </lineage>
</organism>
<evidence type="ECO:0000313" key="5">
    <source>
        <dbReference type="EMBL" id="KKM67039.1"/>
    </source>
</evidence>
<keyword evidence="2" id="KW-1015">Disulfide bond</keyword>
<dbReference type="PANTHER" id="PTHR34512">
    <property type="entry name" value="CELL SURFACE PROTEIN"/>
    <property type="match status" value="1"/>
</dbReference>
<sequence>MADFEETITSETGIDDEADSETTYEVETEDGVGLGDAGEYEHVAKGNVAWNVALDAADGKRLWSYTVGGRVDSPPTIYQGRVLFGSADGWVYCLRAADGKLAWRYLAAPLDRRLTAFEQVESVWPVSGSVLVKGGVLYCVAGRSMFLDGGLRLWRLDPKTGRKLSETVLDDRDPATGKNLQVKVKGLDMPTALPDVLSSDGQFVYMRAQRFDMAGKRLAVVTPSDAANQKGVGAHLLSNTGMLDGTWFHRGYWIYGKTSLSGAGGWYRAGQYAPAGRILVFDESTVYGYGRKPEYFKWSTPLEYHLFAAAKSAAAGRDASSSSSAAVAPGKPRQAGPSEICITNAPSLNPAGKPLAVMAWIKADKPNGIILAKGGGSHGYMLALKAGKPQFGIRVDQTAHSVSAKANVVGKWTHVAGVLTADKELHIYVNGEPAGTGKASGFIAQDPNEPLALGTDAGSSVSENKQAPGFTGVIDEVRVFRGRMTPAEVKMHFAGKADKPAGARLVLYLSFDKGDARDDSGNGNNGSVGAKVVDGKYGKAMMFAGRRSRPRRRGAGRRGSRRIAYRWSGQVPLHVRAAVLAGKTLFIAGPPDLVDEEKAFDGFGKAGIQAKLAAQAAALAGEKGALLWAVGTADGKKLSEYKLDSLPVWDGMAAAAGRLYLATTDGKVICFAPPAD</sequence>
<dbReference type="PANTHER" id="PTHR34512:SF30">
    <property type="entry name" value="OUTER MEMBRANE PROTEIN ASSEMBLY FACTOR BAMB"/>
    <property type="match status" value="1"/>
</dbReference>
<evidence type="ECO:0000256" key="1">
    <source>
        <dbReference type="ARBA" id="ARBA00022729"/>
    </source>
</evidence>
<gene>
    <name evidence="5" type="ORF">LCGC14_1475160</name>
</gene>
<dbReference type="SMART" id="SM00560">
    <property type="entry name" value="LamGL"/>
    <property type="match status" value="1"/>
</dbReference>
<reference evidence="5" key="1">
    <citation type="journal article" date="2015" name="Nature">
        <title>Complex archaea that bridge the gap between prokaryotes and eukaryotes.</title>
        <authorList>
            <person name="Spang A."/>
            <person name="Saw J.H."/>
            <person name="Jorgensen S.L."/>
            <person name="Zaremba-Niedzwiedzka K."/>
            <person name="Martijn J."/>
            <person name="Lind A.E."/>
            <person name="van Eijk R."/>
            <person name="Schleper C."/>
            <person name="Guy L."/>
            <person name="Ettema T.J."/>
        </authorList>
    </citation>
    <scope>NUCLEOTIDE SEQUENCE</scope>
</reference>
<dbReference type="InterPro" id="IPR011047">
    <property type="entry name" value="Quinoprotein_ADH-like_sf"/>
</dbReference>
<dbReference type="InterPro" id="IPR001791">
    <property type="entry name" value="Laminin_G"/>
</dbReference>
<evidence type="ECO:0000256" key="3">
    <source>
        <dbReference type="SAM" id="MobiDB-lite"/>
    </source>
</evidence>
<proteinExistence type="predicted"/>
<comment type="caution">
    <text evidence="5">The sequence shown here is derived from an EMBL/GenBank/DDBJ whole genome shotgun (WGS) entry which is preliminary data.</text>
</comment>
<protein>
    <recommendedName>
        <fullName evidence="4">LamG-like jellyroll fold domain-containing protein</fullName>
    </recommendedName>
</protein>
<evidence type="ECO:0000256" key="2">
    <source>
        <dbReference type="ARBA" id="ARBA00023157"/>
    </source>
</evidence>
<dbReference type="Pfam" id="PF13360">
    <property type="entry name" value="PQQ_2"/>
    <property type="match status" value="1"/>
</dbReference>
<dbReference type="InterPro" id="IPR006558">
    <property type="entry name" value="LamG-like"/>
</dbReference>
<evidence type="ECO:0000259" key="4">
    <source>
        <dbReference type="SMART" id="SM00560"/>
    </source>
</evidence>
<feature type="domain" description="LamG-like jellyroll fold" evidence="4">
    <location>
        <begin position="353"/>
        <end position="487"/>
    </location>
</feature>
<dbReference type="Gene3D" id="2.130.10.10">
    <property type="entry name" value="YVTN repeat-like/Quinoprotein amine dehydrogenase"/>
    <property type="match status" value="1"/>
</dbReference>
<dbReference type="EMBL" id="LAZR01010422">
    <property type="protein sequence ID" value="KKM67039.1"/>
    <property type="molecule type" value="Genomic_DNA"/>
</dbReference>
<feature type="region of interest" description="Disordered" evidence="3">
    <location>
        <begin position="1"/>
        <end position="22"/>
    </location>
</feature>
<dbReference type="CDD" id="cd00110">
    <property type="entry name" value="LamG"/>
    <property type="match status" value="1"/>
</dbReference>
<dbReference type="InterPro" id="IPR013320">
    <property type="entry name" value="ConA-like_dom_sf"/>
</dbReference>
<dbReference type="SUPFAM" id="SSF49899">
    <property type="entry name" value="Concanavalin A-like lectins/glucanases"/>
    <property type="match status" value="1"/>
</dbReference>
<dbReference type="Gene3D" id="2.60.120.200">
    <property type="match status" value="2"/>
</dbReference>